<protein>
    <submittedName>
        <fullName evidence="2">PKD domain-containing protein</fullName>
    </submittedName>
</protein>
<keyword evidence="3" id="KW-1185">Reference proteome</keyword>
<name>A0ABT4IKH2_9EURY</name>
<gene>
    <name evidence="2" type="ORF">O0S09_03145</name>
</gene>
<dbReference type="Proteomes" id="UP001141336">
    <property type="component" value="Unassembled WGS sequence"/>
</dbReference>
<proteinExistence type="predicted"/>
<dbReference type="SMART" id="SM00089">
    <property type="entry name" value="PKD"/>
    <property type="match status" value="1"/>
</dbReference>
<dbReference type="InterPro" id="IPR035986">
    <property type="entry name" value="PKD_dom_sf"/>
</dbReference>
<dbReference type="Gene3D" id="2.60.40.10">
    <property type="entry name" value="Immunoglobulins"/>
    <property type="match status" value="1"/>
</dbReference>
<evidence type="ECO:0000313" key="2">
    <source>
        <dbReference type="EMBL" id="MCZ0862250.1"/>
    </source>
</evidence>
<dbReference type="EMBL" id="JAPTGC010000003">
    <property type="protein sequence ID" value="MCZ0862250.1"/>
    <property type="molecule type" value="Genomic_DNA"/>
</dbReference>
<evidence type="ECO:0000313" key="3">
    <source>
        <dbReference type="Proteomes" id="UP001141336"/>
    </source>
</evidence>
<dbReference type="CDD" id="cd00146">
    <property type="entry name" value="PKD"/>
    <property type="match status" value="1"/>
</dbReference>
<accession>A0ABT4IKH2</accession>
<comment type="caution">
    <text evidence="2">The sequence shown here is derived from an EMBL/GenBank/DDBJ whole genome shotgun (WGS) entry which is preliminary data.</text>
</comment>
<dbReference type="InterPro" id="IPR000601">
    <property type="entry name" value="PKD_dom"/>
</dbReference>
<feature type="domain" description="PKD" evidence="1">
    <location>
        <begin position="31"/>
        <end position="87"/>
    </location>
</feature>
<dbReference type="RefSeq" id="WP_268922479.1">
    <property type="nucleotide sequence ID" value="NZ_JAPTGC010000003.1"/>
</dbReference>
<dbReference type="InterPro" id="IPR022409">
    <property type="entry name" value="PKD/Chitinase_dom"/>
</dbReference>
<evidence type="ECO:0000259" key="1">
    <source>
        <dbReference type="PROSITE" id="PS50093"/>
    </source>
</evidence>
<dbReference type="SUPFAM" id="SSF49299">
    <property type="entry name" value="PKD domain"/>
    <property type="match status" value="1"/>
</dbReference>
<sequence length="105" mass="11135">MILTTSCTFSATIGYAPLTIIITDTTTSPDDPIRSRRWIWGEGSSTTSPTHTYNATGVYYASLQVTTASGATSTSTPTPIIVLTKPTTTKPAGLCDLRGIFCNII</sequence>
<reference evidence="2" key="1">
    <citation type="submission" date="2022-12" db="EMBL/GenBank/DDBJ databases">
        <title>Isolation and characterisation of novel Methanocorpusculum spp. from native Australian herbivores indicates the genus is ancestrally host-associated.</title>
        <authorList>
            <person name="Volmer J.G."/>
            <person name="Soo R.M."/>
            <person name="Evans P.N."/>
            <person name="Hoedt E.C."/>
            <person name="Astorga Alsina A.L."/>
            <person name="Woodcroft B.J."/>
            <person name="Tyson G.W."/>
            <person name="Hugenholtz P."/>
            <person name="Morrison M."/>
        </authorList>
    </citation>
    <scope>NUCLEOTIDE SEQUENCE</scope>
    <source>
        <strain evidence="2">CW153</strain>
    </source>
</reference>
<dbReference type="Pfam" id="PF18911">
    <property type="entry name" value="PKD_4"/>
    <property type="match status" value="1"/>
</dbReference>
<dbReference type="PROSITE" id="PS50093">
    <property type="entry name" value="PKD"/>
    <property type="match status" value="1"/>
</dbReference>
<dbReference type="InterPro" id="IPR013783">
    <property type="entry name" value="Ig-like_fold"/>
</dbReference>
<organism evidence="2 3">
    <name type="scientific">Methanocorpusculum vombati</name>
    <dbReference type="NCBI Taxonomy" id="3002864"/>
    <lineage>
        <taxon>Archaea</taxon>
        <taxon>Methanobacteriati</taxon>
        <taxon>Methanobacteriota</taxon>
        <taxon>Stenosarchaea group</taxon>
        <taxon>Methanomicrobia</taxon>
        <taxon>Methanomicrobiales</taxon>
        <taxon>Methanocorpusculaceae</taxon>
        <taxon>Methanocorpusculum</taxon>
    </lineage>
</organism>